<dbReference type="AlphaFoldDB" id="A0ABD3IDV5"/>
<evidence type="ECO:0000313" key="1">
    <source>
        <dbReference type="EMBL" id="KAL3701903.1"/>
    </source>
</evidence>
<dbReference type="Proteomes" id="UP001633002">
    <property type="component" value="Unassembled WGS sequence"/>
</dbReference>
<sequence>MLLPRFLTMTEADTLEMKNGQGTKHMIKYLQPTLQGFLQTPLLPYEQVAQMTRASIPPDDFIAPADFCSNHAKHPINLPYFTMKSSAQDTQVTSFLIYAAHVLEFLMSPPSQQAAASILWPGRREAALLSSAVTAWVFPHGHRNTPTRVVFASSTSCLDPASNSFCSCRVFHFAPHGARTPEKATGSGSSWHARWKFGTLGSSSKVVNAPYRTCTFQPTYSTNYKIRENHTASVLKVSLEGKSSQKEVLPSANLSGSLRKGFLKILSMDKLGFVHLWVGEAKAKAARDSDEPGLHPEGRHYLVRTGSISVVPRAAHSLENGLRVLPESSTFATIRGQAQEILLAMNDGSILKTSHADNTVAIFTMDRPSPWDTCTLPWDENQGHIVAVQWSPFESTVFLVAVNTCKIHVFDLTNGLANPSFIMTASNTGDVVVHLMKQMTPDRRANSLEHVLLSYKSMN</sequence>
<gene>
    <name evidence="1" type="ORF">R1sor_019925</name>
</gene>
<dbReference type="InterPro" id="IPR015943">
    <property type="entry name" value="WD40/YVTN_repeat-like_dom_sf"/>
</dbReference>
<dbReference type="InterPro" id="IPR036322">
    <property type="entry name" value="WD40_repeat_dom_sf"/>
</dbReference>
<dbReference type="Gene3D" id="2.130.10.10">
    <property type="entry name" value="YVTN repeat-like/Quinoprotein amine dehydrogenase"/>
    <property type="match status" value="1"/>
</dbReference>
<dbReference type="SUPFAM" id="SSF50978">
    <property type="entry name" value="WD40 repeat-like"/>
    <property type="match status" value="1"/>
</dbReference>
<comment type="caution">
    <text evidence="1">The sequence shown here is derived from an EMBL/GenBank/DDBJ whole genome shotgun (WGS) entry which is preliminary data.</text>
</comment>
<accession>A0ABD3IDV5</accession>
<evidence type="ECO:0000313" key="2">
    <source>
        <dbReference type="Proteomes" id="UP001633002"/>
    </source>
</evidence>
<protein>
    <submittedName>
        <fullName evidence="1">Uncharacterized protein</fullName>
    </submittedName>
</protein>
<dbReference type="EMBL" id="JBJQOH010000001">
    <property type="protein sequence ID" value="KAL3701903.1"/>
    <property type="molecule type" value="Genomic_DNA"/>
</dbReference>
<name>A0ABD3IDV5_9MARC</name>
<organism evidence="1 2">
    <name type="scientific">Riccia sorocarpa</name>
    <dbReference type="NCBI Taxonomy" id="122646"/>
    <lineage>
        <taxon>Eukaryota</taxon>
        <taxon>Viridiplantae</taxon>
        <taxon>Streptophyta</taxon>
        <taxon>Embryophyta</taxon>
        <taxon>Marchantiophyta</taxon>
        <taxon>Marchantiopsida</taxon>
        <taxon>Marchantiidae</taxon>
        <taxon>Marchantiales</taxon>
        <taxon>Ricciaceae</taxon>
        <taxon>Riccia</taxon>
    </lineage>
</organism>
<proteinExistence type="predicted"/>
<reference evidence="1 2" key="1">
    <citation type="submission" date="2024-09" db="EMBL/GenBank/DDBJ databases">
        <title>Chromosome-scale assembly of Riccia sorocarpa.</title>
        <authorList>
            <person name="Paukszto L."/>
        </authorList>
    </citation>
    <scope>NUCLEOTIDE SEQUENCE [LARGE SCALE GENOMIC DNA]</scope>
    <source>
        <strain evidence="1">LP-2024</strain>
        <tissue evidence="1">Aerial parts of the thallus</tissue>
    </source>
</reference>
<keyword evidence="2" id="KW-1185">Reference proteome</keyword>